<dbReference type="PANTHER" id="PTHR10151:SF120">
    <property type="entry name" value="BIS(5'-ADENOSYL)-TRIPHOSPHATASE"/>
    <property type="match status" value="1"/>
</dbReference>
<dbReference type="InterPro" id="IPR002591">
    <property type="entry name" value="Phosphodiest/P_Trfase"/>
</dbReference>
<dbReference type="PANTHER" id="PTHR10151">
    <property type="entry name" value="ECTONUCLEOTIDE PYROPHOSPHATASE/PHOSPHODIESTERASE"/>
    <property type="match status" value="1"/>
</dbReference>
<dbReference type="Gene3D" id="3.40.720.10">
    <property type="entry name" value="Alkaline Phosphatase, subunit A"/>
    <property type="match status" value="1"/>
</dbReference>
<dbReference type="EMBL" id="AP027729">
    <property type="protein sequence ID" value="BDZ43366.1"/>
    <property type="molecule type" value="Genomic_DNA"/>
</dbReference>
<dbReference type="RefSeq" id="WP_286217629.1">
    <property type="nucleotide sequence ID" value="NZ_AP027729.1"/>
</dbReference>
<dbReference type="SUPFAM" id="SSF53649">
    <property type="entry name" value="Alkaline phosphatase-like"/>
    <property type="match status" value="1"/>
</dbReference>
<organism evidence="1 2">
    <name type="scientific">Paraoerskovia sediminicola</name>
    <dbReference type="NCBI Taxonomy" id="1138587"/>
    <lineage>
        <taxon>Bacteria</taxon>
        <taxon>Bacillati</taxon>
        <taxon>Actinomycetota</taxon>
        <taxon>Actinomycetes</taxon>
        <taxon>Micrococcales</taxon>
        <taxon>Cellulomonadaceae</taxon>
        <taxon>Paraoerskovia</taxon>
    </lineage>
</organism>
<accession>A0ABM8G5I6</accession>
<evidence type="ECO:0000313" key="1">
    <source>
        <dbReference type="EMBL" id="BDZ43366.1"/>
    </source>
</evidence>
<reference evidence="2" key="1">
    <citation type="journal article" date="2019" name="Int. J. Syst. Evol. Microbiol.">
        <title>The Global Catalogue of Microorganisms (GCM) 10K type strain sequencing project: providing services to taxonomists for standard genome sequencing and annotation.</title>
        <authorList>
            <consortium name="The Broad Institute Genomics Platform"/>
            <consortium name="The Broad Institute Genome Sequencing Center for Infectious Disease"/>
            <person name="Wu L."/>
            <person name="Ma J."/>
        </authorList>
    </citation>
    <scope>NUCLEOTIDE SEQUENCE [LARGE SCALE GENOMIC DNA]</scope>
    <source>
        <strain evidence="2">NBRC 108565</strain>
    </source>
</reference>
<protein>
    <submittedName>
        <fullName evidence="1">Nucleotide pyrophosphatase</fullName>
    </submittedName>
</protein>
<sequence>MTGVPGAAAVLGDLPDDLVAPSYDGRSLASVLPAAAGALGIDLTPGGRSREAQRSLGLPDVERVCVVLVDGLGHDNLAERAGHAPFLRSLLAGSEPLLSSFPSTTAAAMGTFGTGTCPGRTGMLGYTQRDAETGALANMVSWDGAGEPESLQREATVLQGVASAGLGVTSVGPRRFAGSGMTRAALRGGTYVAAESLPGRVDAVVRALREPGLAYLYWGDVDKVGHHRGWGSWQWGDALEALDRELADLSRRLPRGTLLLVTADHGMIDVDLTERWDVAAEPELSRGVQMVAGEPRATHLYVASDDVAQVRERWTQVLGDAALVVTRDEAVAAGWFGPVSAHVREVPGDVVVAMRRRATVVDSASQSAASLTLTGVHGSLTRTEMRVPFLTSQS</sequence>
<dbReference type="Proteomes" id="UP001321475">
    <property type="component" value="Chromosome"/>
</dbReference>
<dbReference type="InterPro" id="IPR017850">
    <property type="entry name" value="Alkaline_phosphatase_core_sf"/>
</dbReference>
<evidence type="ECO:0000313" key="2">
    <source>
        <dbReference type="Proteomes" id="UP001321475"/>
    </source>
</evidence>
<gene>
    <name evidence="1" type="ORF">GCM10025865_26650</name>
</gene>
<proteinExistence type="predicted"/>
<dbReference type="Pfam" id="PF01663">
    <property type="entry name" value="Phosphodiest"/>
    <property type="match status" value="1"/>
</dbReference>
<name>A0ABM8G5I6_9CELL</name>
<keyword evidence="2" id="KW-1185">Reference proteome</keyword>